<organism evidence="2 3">
    <name type="scientific">Hibiscus sabdariffa</name>
    <name type="common">roselle</name>
    <dbReference type="NCBI Taxonomy" id="183260"/>
    <lineage>
        <taxon>Eukaryota</taxon>
        <taxon>Viridiplantae</taxon>
        <taxon>Streptophyta</taxon>
        <taxon>Embryophyta</taxon>
        <taxon>Tracheophyta</taxon>
        <taxon>Spermatophyta</taxon>
        <taxon>Magnoliopsida</taxon>
        <taxon>eudicotyledons</taxon>
        <taxon>Gunneridae</taxon>
        <taxon>Pentapetalae</taxon>
        <taxon>rosids</taxon>
        <taxon>malvids</taxon>
        <taxon>Malvales</taxon>
        <taxon>Malvaceae</taxon>
        <taxon>Malvoideae</taxon>
        <taxon>Hibiscus</taxon>
    </lineage>
</organism>
<dbReference type="EMBL" id="JBBPBM010000015">
    <property type="protein sequence ID" value="KAK8559057.1"/>
    <property type="molecule type" value="Genomic_DNA"/>
</dbReference>
<reference evidence="2 3" key="1">
    <citation type="journal article" date="2024" name="G3 (Bethesda)">
        <title>Genome assembly of Hibiscus sabdariffa L. provides insights into metabolisms of medicinal natural products.</title>
        <authorList>
            <person name="Kim T."/>
        </authorList>
    </citation>
    <scope>NUCLEOTIDE SEQUENCE [LARGE SCALE GENOMIC DNA]</scope>
    <source>
        <strain evidence="2">TK-2024</strain>
        <tissue evidence="2">Old leaves</tissue>
    </source>
</reference>
<gene>
    <name evidence="2" type="ORF">V6N12_042345</name>
</gene>
<evidence type="ECO:0000256" key="1">
    <source>
        <dbReference type="SAM" id="MobiDB-lite"/>
    </source>
</evidence>
<protein>
    <submittedName>
        <fullName evidence="2">Uncharacterized protein</fullName>
    </submittedName>
</protein>
<feature type="region of interest" description="Disordered" evidence="1">
    <location>
        <begin position="53"/>
        <end position="74"/>
    </location>
</feature>
<evidence type="ECO:0000313" key="2">
    <source>
        <dbReference type="EMBL" id="KAK8559057.1"/>
    </source>
</evidence>
<accession>A0ABR2EEI0</accession>
<dbReference type="Proteomes" id="UP001472677">
    <property type="component" value="Unassembled WGS sequence"/>
</dbReference>
<sequence>MGGVKGHACTVEPSSSSFLGKYGALYSKASTKTTGEASSKVYVEAFTAEDKLGRDADDGANGGSCDANRGFHEK</sequence>
<keyword evidence="3" id="KW-1185">Reference proteome</keyword>
<comment type="caution">
    <text evidence="2">The sequence shown here is derived from an EMBL/GenBank/DDBJ whole genome shotgun (WGS) entry which is preliminary data.</text>
</comment>
<evidence type="ECO:0000313" key="3">
    <source>
        <dbReference type="Proteomes" id="UP001472677"/>
    </source>
</evidence>
<proteinExistence type="predicted"/>
<name>A0ABR2EEI0_9ROSI</name>